<dbReference type="EMBL" id="JAESVB010000008">
    <property type="protein sequence ID" value="MCB8876855.1"/>
    <property type="molecule type" value="Genomic_DNA"/>
</dbReference>
<sequence length="538" mass="57251">MMSNPLPWLFRGGILAATLFAMPFHEARADSPPSAPPIDNSVSPPEMTGVPIPPGQIDRAMAQLDALATQVMAKSGIPGMAIAVVRNGRTVYAKGFGVRRMGAPDKVDANTVFLLASLSKPVGATVVAHEVGQHVISWNTPIVQHLPWFALDDPWVTQHVTIADMYAHRSGLPDHAGDDIQDLGYDQRQILQRLRYLPLHSFRDTYAYTNFGLTAAAEAVAAAAGTDWASLSEDAIYRPLGMTSTSSRFADFAKRPDRAIGHILVNGAYVPKYQPQPDAQSPAGGVSSSVNDMARWMAMVMQDGVYDAQPVVDRDALLPAVTGEIVAGHSASMNARPSLYGYGFNVGTQASGRTSIGHSGAFSLGAATNFVIIPSAGIGIITLTNAPPTGAAEALNAMFMDLVQFGYVTRDWLHDYGQLMVPLMAPEGTLAGKTPPANPRPAEPLADYAGTYGNDYFGDAHIVRHGDTLALQLGPHATEFPLRHWDGDIFVYTPAGESAPVGSVGAVTFTPGPAGKAASFAIDLYADTGRNRFARRQD</sequence>
<evidence type="ECO:0000313" key="4">
    <source>
        <dbReference type="EMBL" id="MCB8876855.1"/>
    </source>
</evidence>
<gene>
    <name evidence="4" type="ORF">ASILVAE211_16805</name>
</gene>
<evidence type="ECO:0000313" key="5">
    <source>
        <dbReference type="Proteomes" id="UP000708298"/>
    </source>
</evidence>
<feature type="domain" description="Beta-lactamase-related" evidence="2">
    <location>
        <begin position="64"/>
        <end position="403"/>
    </location>
</feature>
<dbReference type="Pfam" id="PF11954">
    <property type="entry name" value="DUF3471"/>
    <property type="match status" value="1"/>
</dbReference>
<dbReference type="PANTHER" id="PTHR46825:SF15">
    <property type="entry name" value="BETA-LACTAMASE-RELATED DOMAIN-CONTAINING PROTEIN"/>
    <property type="match status" value="1"/>
</dbReference>
<dbReference type="PANTHER" id="PTHR46825">
    <property type="entry name" value="D-ALANYL-D-ALANINE-CARBOXYPEPTIDASE/ENDOPEPTIDASE AMPH"/>
    <property type="match status" value="1"/>
</dbReference>
<proteinExistence type="predicted"/>
<dbReference type="InterPro" id="IPR012338">
    <property type="entry name" value="Beta-lactam/transpept-like"/>
</dbReference>
<dbReference type="RefSeq" id="WP_227322513.1">
    <property type="nucleotide sequence ID" value="NZ_JAESVB010000008.1"/>
</dbReference>
<dbReference type="Pfam" id="PF00144">
    <property type="entry name" value="Beta-lactamase"/>
    <property type="match status" value="1"/>
</dbReference>
<reference evidence="4" key="2">
    <citation type="submission" date="2021-01" db="EMBL/GenBank/DDBJ databases">
        <authorList>
            <person name="Mieszkin S."/>
            <person name="Pouder E."/>
            <person name="Alain K."/>
        </authorList>
    </citation>
    <scope>NUCLEOTIDE SEQUENCE</scope>
    <source>
        <strain evidence="4">HW T2.11</strain>
    </source>
</reference>
<evidence type="ECO:0000259" key="2">
    <source>
        <dbReference type="Pfam" id="PF00144"/>
    </source>
</evidence>
<evidence type="ECO:0000256" key="1">
    <source>
        <dbReference type="SAM" id="MobiDB-lite"/>
    </source>
</evidence>
<feature type="region of interest" description="Disordered" evidence="1">
    <location>
        <begin position="30"/>
        <end position="52"/>
    </location>
</feature>
<keyword evidence="4" id="KW-0378">Hydrolase</keyword>
<dbReference type="GO" id="GO:0016787">
    <property type="term" value="F:hydrolase activity"/>
    <property type="evidence" value="ECO:0007669"/>
    <property type="project" value="UniProtKB-KW"/>
</dbReference>
<dbReference type="SUPFAM" id="SSF56601">
    <property type="entry name" value="beta-lactamase/transpeptidase-like"/>
    <property type="match status" value="1"/>
</dbReference>
<protein>
    <submittedName>
        <fullName evidence="4">Serine hydrolase</fullName>
    </submittedName>
</protein>
<comment type="caution">
    <text evidence="4">The sequence shown here is derived from an EMBL/GenBank/DDBJ whole genome shotgun (WGS) entry which is preliminary data.</text>
</comment>
<organism evidence="4 5">
    <name type="scientific">Acidisoma silvae</name>
    <dbReference type="NCBI Taxonomy" id="2802396"/>
    <lineage>
        <taxon>Bacteria</taxon>
        <taxon>Pseudomonadati</taxon>
        <taxon>Pseudomonadota</taxon>
        <taxon>Alphaproteobacteria</taxon>
        <taxon>Acetobacterales</taxon>
        <taxon>Acidocellaceae</taxon>
        <taxon>Acidisoma</taxon>
    </lineage>
</organism>
<name>A0A964DZU6_9PROT</name>
<dbReference type="InterPro" id="IPR050491">
    <property type="entry name" value="AmpC-like"/>
</dbReference>
<dbReference type="Gene3D" id="3.40.710.10">
    <property type="entry name" value="DD-peptidase/beta-lactamase superfamily"/>
    <property type="match status" value="1"/>
</dbReference>
<keyword evidence="5" id="KW-1185">Reference proteome</keyword>
<dbReference type="Gene3D" id="2.40.128.600">
    <property type="match status" value="1"/>
</dbReference>
<dbReference type="AlphaFoldDB" id="A0A964DZU6"/>
<dbReference type="Proteomes" id="UP000708298">
    <property type="component" value="Unassembled WGS sequence"/>
</dbReference>
<evidence type="ECO:0000259" key="3">
    <source>
        <dbReference type="Pfam" id="PF11954"/>
    </source>
</evidence>
<reference evidence="4" key="1">
    <citation type="journal article" date="2021" name="Microorganisms">
        <title>Acidisoma silvae sp. nov. and Acidisomacellulosilytica sp. nov., Two Acidophilic Bacteria Isolated from Decaying Wood, Hydrolyzing Cellulose and Producing Poly-3-hydroxybutyrate.</title>
        <authorList>
            <person name="Mieszkin S."/>
            <person name="Pouder E."/>
            <person name="Uroz S."/>
            <person name="Simon-Colin C."/>
            <person name="Alain K."/>
        </authorList>
    </citation>
    <scope>NUCLEOTIDE SEQUENCE</scope>
    <source>
        <strain evidence="4">HW T2.11</strain>
    </source>
</reference>
<dbReference type="InterPro" id="IPR001466">
    <property type="entry name" value="Beta-lactam-related"/>
</dbReference>
<feature type="domain" description="Peptidase S12 Pab87-related C-terminal" evidence="3">
    <location>
        <begin position="435"/>
        <end position="523"/>
    </location>
</feature>
<accession>A0A964DZU6</accession>
<dbReference type="InterPro" id="IPR021860">
    <property type="entry name" value="Peptidase_S12_Pab87-rel_C"/>
</dbReference>